<evidence type="ECO:0000313" key="2">
    <source>
        <dbReference type="Proteomes" id="UP000603453"/>
    </source>
</evidence>
<dbReference type="Pfam" id="PF15490">
    <property type="entry name" value="Ten1_2"/>
    <property type="match status" value="1"/>
</dbReference>
<dbReference type="AlphaFoldDB" id="A0A8H7V294"/>
<keyword evidence="2" id="KW-1185">Reference proteome</keyword>
<accession>A0A8H7V294</accession>
<sequence>MEGVVSARLVPFRDLDKCVKGESVRLTGIWKKYDQDTQMAVMRYDTYEAEVDTALLSTLPAIGDIVQCIGEVIDEATFGMLRIQARIVRIVNTIELDLYERVVRLRNASTG</sequence>
<dbReference type="OrthoDB" id="342190at2759"/>
<proteinExistence type="predicted"/>
<organism evidence="1 2">
    <name type="scientific">Mucor saturninus</name>
    <dbReference type="NCBI Taxonomy" id="64648"/>
    <lineage>
        <taxon>Eukaryota</taxon>
        <taxon>Fungi</taxon>
        <taxon>Fungi incertae sedis</taxon>
        <taxon>Mucoromycota</taxon>
        <taxon>Mucoromycotina</taxon>
        <taxon>Mucoromycetes</taxon>
        <taxon>Mucorales</taxon>
        <taxon>Mucorineae</taxon>
        <taxon>Mucoraceae</taxon>
        <taxon>Mucor</taxon>
    </lineage>
</organism>
<dbReference type="InterPro" id="IPR012340">
    <property type="entry name" value="NA-bd_OB-fold"/>
</dbReference>
<dbReference type="InterPro" id="IPR029146">
    <property type="entry name" value="Ten1_animal_plant"/>
</dbReference>
<dbReference type="Gene3D" id="2.40.50.140">
    <property type="entry name" value="Nucleic acid-binding proteins"/>
    <property type="match status" value="1"/>
</dbReference>
<gene>
    <name evidence="1" type="ORF">INT47_004249</name>
</gene>
<name>A0A8H7V294_9FUNG</name>
<comment type="caution">
    <text evidence="1">The sequence shown here is derived from an EMBL/GenBank/DDBJ whole genome shotgun (WGS) entry which is preliminary data.</text>
</comment>
<reference evidence="1" key="1">
    <citation type="submission" date="2020-12" db="EMBL/GenBank/DDBJ databases">
        <title>Metabolic potential, ecology and presence of endohyphal bacteria is reflected in genomic diversity of Mucoromycotina.</title>
        <authorList>
            <person name="Muszewska A."/>
            <person name="Okrasinska A."/>
            <person name="Steczkiewicz K."/>
            <person name="Drgas O."/>
            <person name="Orlowska M."/>
            <person name="Perlinska-Lenart U."/>
            <person name="Aleksandrzak-Piekarczyk T."/>
            <person name="Szatraj K."/>
            <person name="Zielenkiewicz U."/>
            <person name="Pilsyk S."/>
            <person name="Malc E."/>
            <person name="Mieczkowski P."/>
            <person name="Kruszewska J.S."/>
            <person name="Biernat P."/>
            <person name="Pawlowska J."/>
        </authorList>
    </citation>
    <scope>NUCLEOTIDE SEQUENCE</scope>
    <source>
        <strain evidence="1">WA0000017839</strain>
    </source>
</reference>
<dbReference type="GO" id="GO:1990879">
    <property type="term" value="C:CST complex"/>
    <property type="evidence" value="ECO:0007669"/>
    <property type="project" value="InterPro"/>
</dbReference>
<protein>
    <submittedName>
        <fullName evidence="1">Uncharacterized protein</fullName>
    </submittedName>
</protein>
<dbReference type="EMBL" id="JAEPRD010000024">
    <property type="protein sequence ID" value="KAG2207501.1"/>
    <property type="molecule type" value="Genomic_DNA"/>
</dbReference>
<dbReference type="GO" id="GO:0003697">
    <property type="term" value="F:single-stranded DNA binding"/>
    <property type="evidence" value="ECO:0007669"/>
    <property type="project" value="InterPro"/>
</dbReference>
<dbReference type="Proteomes" id="UP000603453">
    <property type="component" value="Unassembled WGS sequence"/>
</dbReference>
<evidence type="ECO:0000313" key="1">
    <source>
        <dbReference type="EMBL" id="KAG2207501.1"/>
    </source>
</evidence>